<dbReference type="SMART" id="SM01114">
    <property type="entry name" value="CXC"/>
    <property type="match status" value="1"/>
</dbReference>
<protein>
    <submittedName>
        <fullName evidence="10">Uncharacterized protein</fullName>
    </submittedName>
</protein>
<feature type="region of interest" description="Disordered" evidence="7">
    <location>
        <begin position="127"/>
        <end position="148"/>
    </location>
</feature>
<dbReference type="GO" id="GO:0003682">
    <property type="term" value="F:chromatin binding"/>
    <property type="evidence" value="ECO:0007669"/>
    <property type="project" value="TreeGrafter"/>
</dbReference>
<dbReference type="GO" id="GO:0140951">
    <property type="term" value="F:histone H3K27 trimethyltransferase activity"/>
    <property type="evidence" value="ECO:0007669"/>
    <property type="project" value="UniProtKB-EC"/>
</dbReference>
<evidence type="ECO:0000313" key="10">
    <source>
        <dbReference type="EMBL" id="GIL64192.1"/>
    </source>
</evidence>
<dbReference type="SMART" id="SM00317">
    <property type="entry name" value="SET"/>
    <property type="match status" value="1"/>
</dbReference>
<keyword evidence="3" id="KW-0949">S-adenosyl-L-methionine</keyword>
<evidence type="ECO:0000256" key="5">
    <source>
        <dbReference type="ARBA" id="ARBA00023163"/>
    </source>
</evidence>
<name>A0A8J4BNK0_9CHLO</name>
<evidence type="ECO:0000313" key="11">
    <source>
        <dbReference type="Proteomes" id="UP000747399"/>
    </source>
</evidence>
<comment type="catalytic activity">
    <reaction evidence="6">
        <text>L-lysyl(27)-[histone H3] + 3 S-adenosyl-L-methionine = N(6),N(6),N(6)-trimethyl-L-lysyl(27)-[histone H3] + 3 S-adenosyl-L-homocysteine + 3 H(+)</text>
        <dbReference type="Rhea" id="RHEA:60292"/>
        <dbReference type="Rhea" id="RHEA-COMP:15535"/>
        <dbReference type="Rhea" id="RHEA-COMP:15548"/>
        <dbReference type="ChEBI" id="CHEBI:15378"/>
        <dbReference type="ChEBI" id="CHEBI:29969"/>
        <dbReference type="ChEBI" id="CHEBI:57856"/>
        <dbReference type="ChEBI" id="CHEBI:59789"/>
        <dbReference type="ChEBI" id="CHEBI:61961"/>
        <dbReference type="EC" id="2.1.1.356"/>
    </reaction>
</comment>
<dbReference type="InterPro" id="IPR033467">
    <property type="entry name" value="Tesmin/TSO1-like_CXC"/>
</dbReference>
<evidence type="ECO:0000256" key="7">
    <source>
        <dbReference type="SAM" id="MobiDB-lite"/>
    </source>
</evidence>
<reference evidence="10" key="1">
    <citation type="journal article" date="2021" name="Proc. Natl. Acad. Sci. U.S.A.">
        <title>Three genomes in the algal genus Volvox reveal the fate of a haploid sex-determining region after a transition to homothallism.</title>
        <authorList>
            <person name="Yamamoto K."/>
            <person name="Hamaji T."/>
            <person name="Kawai-Toyooka H."/>
            <person name="Matsuzaki R."/>
            <person name="Takahashi F."/>
            <person name="Nishimura Y."/>
            <person name="Kawachi M."/>
            <person name="Noguchi H."/>
            <person name="Minakuchi Y."/>
            <person name="Umen J.G."/>
            <person name="Toyoda A."/>
            <person name="Nozaki H."/>
        </authorList>
    </citation>
    <scope>NUCLEOTIDE SEQUENCE</scope>
    <source>
        <strain evidence="10">NIES-3780</strain>
    </source>
</reference>
<evidence type="ECO:0000259" key="8">
    <source>
        <dbReference type="PROSITE" id="PS50280"/>
    </source>
</evidence>
<dbReference type="Pfam" id="PF18264">
    <property type="entry name" value="preSET_CXC"/>
    <property type="match status" value="1"/>
</dbReference>
<gene>
    <name evidence="10" type="ORF">Vafri_18178</name>
</gene>
<organism evidence="10 11">
    <name type="scientific">Volvox africanus</name>
    <dbReference type="NCBI Taxonomy" id="51714"/>
    <lineage>
        <taxon>Eukaryota</taxon>
        <taxon>Viridiplantae</taxon>
        <taxon>Chlorophyta</taxon>
        <taxon>core chlorophytes</taxon>
        <taxon>Chlorophyceae</taxon>
        <taxon>CS clade</taxon>
        <taxon>Chlamydomonadales</taxon>
        <taxon>Volvocaceae</taxon>
        <taxon>Volvox</taxon>
    </lineage>
</organism>
<evidence type="ECO:0000256" key="1">
    <source>
        <dbReference type="ARBA" id="ARBA00022603"/>
    </source>
</evidence>
<dbReference type="InterPro" id="IPR041355">
    <property type="entry name" value="Pre-SET_CXC"/>
</dbReference>
<feature type="region of interest" description="Disordered" evidence="7">
    <location>
        <begin position="432"/>
        <end position="519"/>
    </location>
</feature>
<feature type="domain" description="CXC" evidence="9">
    <location>
        <begin position="662"/>
        <end position="764"/>
    </location>
</feature>
<feature type="domain" description="SET" evidence="8">
    <location>
        <begin position="771"/>
        <end position="888"/>
    </location>
</feature>
<sequence length="904" mass="97192">SFLCLDYNKYSDPLAGKYFQFLFASMDSQNPSRNGSLEPADMKVLSNTDEGYPEQGAFPRALKGASCQGPPSCRQSEIVKRFRVLKKEFLSRQRAKAANFLATNKVALEAYVLDRLQNVATLRSLPIPKRGDASTDTQGGLPGSSATAGAGAATAISLPPPNVMQLTLSDRRVTVKPSASAQPVRSYVHILPAVQPPPLYTTWSYLKRNELARDHGRRMFLVDAVGETVPADDGETEERMPWEGVDGAAIDYAMTRLAWEYGWEDPELMEALVDILRPKPEPEAIAQRLAYLQRLKLLDEDRAKAEVEEVLDAFVGSFCRRCRIYGCRTHGGGHVKPHYRPAPPPPDTTGVPCGPACWRNRVCSAALPAAASGSLQGLEVGGPAAPVRSLPGANTALLSSVAGQQQGNPAQGQGGQPADATSLALNASAPARPTGAMLSAEHEDGGDAGAGGDAMEVDDGGDSGEGQHRAAQEMSERTRDAGNPTWPRGPGPAHPRDRDQDSDRGPGRIDDNSSRPAWTPYDLSVVRHGIQVFGMGNPCMVALLLDSHTCAEVKRVMDRISWGQRAARLKQTSAVAPFAPGADAAVPAAGGNMAISGQMGSSALVASNGDIGDEGEGGVGGVEVVGAADDGSFLNGLTRVPARRKGSRTKKMVLSNNKSARSLVVSARAQHGSNDWHEYQPCTCMGNCKADCPCVRAHNFCEKFCACSTTCRERFRGCTCKSGCKTNMCPCWAAGRECDPDLCSGCAPTLELHAEVGRECHNMRLRMRQHAHVVLGTSDIPGAGWGLFAAQYVSKNGFLGEYTGDLITQDEANRRGSIYDFMNNSYLFNLNNEWVVDAKFRGNKLRCANHSEEPVAKAKVLLVDGESRIAILADKNLSPGMEITYDYRYSDDTAPHWVKKKQRG</sequence>
<evidence type="ECO:0000259" key="9">
    <source>
        <dbReference type="PROSITE" id="PS51633"/>
    </source>
</evidence>
<feature type="compositionally biased region" description="Basic and acidic residues" evidence="7">
    <location>
        <begin position="465"/>
        <end position="480"/>
    </location>
</feature>
<dbReference type="PROSITE" id="PS50280">
    <property type="entry name" value="SET"/>
    <property type="match status" value="1"/>
</dbReference>
<keyword evidence="1" id="KW-0489">Methyltransferase</keyword>
<dbReference type="Proteomes" id="UP000747399">
    <property type="component" value="Unassembled WGS sequence"/>
</dbReference>
<dbReference type="SUPFAM" id="SSF82199">
    <property type="entry name" value="SET domain"/>
    <property type="match status" value="1"/>
</dbReference>
<keyword evidence="4" id="KW-0805">Transcription regulation</keyword>
<dbReference type="PANTHER" id="PTHR45747:SF4">
    <property type="entry name" value="HISTONE-LYSINE N-METHYLTRANSFERASE E(Z)"/>
    <property type="match status" value="1"/>
</dbReference>
<keyword evidence="5" id="KW-0804">Transcription</keyword>
<dbReference type="InterPro" id="IPR046341">
    <property type="entry name" value="SET_dom_sf"/>
</dbReference>
<comment type="caution">
    <text evidence="10">The sequence shown here is derived from an EMBL/GenBank/DDBJ whole genome shotgun (WGS) entry which is preliminary data.</text>
</comment>
<dbReference type="PANTHER" id="PTHR45747">
    <property type="entry name" value="HISTONE-LYSINE N-METHYLTRANSFERASE E(Z)"/>
    <property type="match status" value="1"/>
</dbReference>
<dbReference type="InterPro" id="IPR045318">
    <property type="entry name" value="EZH1/2-like"/>
</dbReference>
<evidence type="ECO:0000256" key="4">
    <source>
        <dbReference type="ARBA" id="ARBA00023015"/>
    </source>
</evidence>
<dbReference type="Pfam" id="PF00856">
    <property type="entry name" value="SET"/>
    <property type="match status" value="1"/>
</dbReference>
<proteinExistence type="predicted"/>
<dbReference type="GO" id="GO:0032259">
    <property type="term" value="P:methylation"/>
    <property type="evidence" value="ECO:0007669"/>
    <property type="project" value="UniProtKB-KW"/>
</dbReference>
<dbReference type="AlphaFoldDB" id="A0A8J4BNK0"/>
<dbReference type="EMBL" id="BNCO01000064">
    <property type="protein sequence ID" value="GIL64192.1"/>
    <property type="molecule type" value="Genomic_DNA"/>
</dbReference>
<evidence type="ECO:0000256" key="6">
    <source>
        <dbReference type="ARBA" id="ARBA00048568"/>
    </source>
</evidence>
<dbReference type="GO" id="GO:0005634">
    <property type="term" value="C:nucleus"/>
    <property type="evidence" value="ECO:0007669"/>
    <property type="project" value="TreeGrafter"/>
</dbReference>
<feature type="non-terminal residue" evidence="10">
    <location>
        <position position="904"/>
    </location>
</feature>
<keyword evidence="11" id="KW-1185">Reference proteome</keyword>
<accession>A0A8J4BNK0</accession>
<dbReference type="PROSITE" id="PS51633">
    <property type="entry name" value="CXC"/>
    <property type="match status" value="1"/>
</dbReference>
<feature type="compositionally biased region" description="Basic and acidic residues" evidence="7">
    <location>
        <begin position="494"/>
        <end position="513"/>
    </location>
</feature>
<dbReference type="GO" id="GO:0031507">
    <property type="term" value="P:heterochromatin formation"/>
    <property type="evidence" value="ECO:0007669"/>
    <property type="project" value="TreeGrafter"/>
</dbReference>
<evidence type="ECO:0000256" key="2">
    <source>
        <dbReference type="ARBA" id="ARBA00022679"/>
    </source>
</evidence>
<dbReference type="InterPro" id="IPR001214">
    <property type="entry name" value="SET_dom"/>
</dbReference>
<dbReference type="InterPro" id="IPR026489">
    <property type="entry name" value="CXC_dom"/>
</dbReference>
<dbReference type="Gene3D" id="2.170.270.10">
    <property type="entry name" value="SET domain"/>
    <property type="match status" value="1"/>
</dbReference>
<evidence type="ECO:0000256" key="3">
    <source>
        <dbReference type="ARBA" id="ARBA00022691"/>
    </source>
</evidence>
<keyword evidence="2" id="KW-0808">Transferase</keyword>